<keyword evidence="1" id="KW-0732">Signal</keyword>
<feature type="signal peptide" evidence="1">
    <location>
        <begin position="1"/>
        <end position="28"/>
    </location>
</feature>
<dbReference type="Gene3D" id="2.60.120.260">
    <property type="entry name" value="Galactose-binding domain-like"/>
    <property type="match status" value="1"/>
</dbReference>
<dbReference type="SUPFAM" id="SSF56300">
    <property type="entry name" value="Metallo-dependent phosphatases"/>
    <property type="match status" value="1"/>
</dbReference>
<dbReference type="PANTHER" id="PTHR43143">
    <property type="entry name" value="METALLOPHOSPHOESTERASE, CALCINEURIN SUPERFAMILY"/>
    <property type="match status" value="1"/>
</dbReference>
<dbReference type="GO" id="GO:0016787">
    <property type="term" value="F:hydrolase activity"/>
    <property type="evidence" value="ECO:0007669"/>
    <property type="project" value="InterPro"/>
</dbReference>
<reference evidence="3 4" key="1">
    <citation type="journal article" date="2018" name="Syst. Appl. Microbiol.">
        <title>Ereboglobus luteus gen. nov. sp. nov. from cockroach guts, and new insights into the oxygen relationship of the genera Opitutus and Didymococcus (Verrucomicrobia: Opitutaceae).</title>
        <authorList>
            <person name="Tegtmeier D."/>
            <person name="Belitz A."/>
            <person name="Radek R."/>
            <person name="Heimerl T."/>
            <person name="Brune A."/>
        </authorList>
    </citation>
    <scope>NUCLEOTIDE SEQUENCE [LARGE SCALE GENOMIC DNA]</scope>
    <source>
        <strain evidence="3 4">Ho45</strain>
    </source>
</reference>
<proteinExistence type="predicted"/>
<gene>
    <name evidence="3" type="ORF">CKA38_07405</name>
</gene>
<organism evidence="3 4">
    <name type="scientific">Ereboglobus luteus</name>
    <dbReference type="NCBI Taxonomy" id="1796921"/>
    <lineage>
        <taxon>Bacteria</taxon>
        <taxon>Pseudomonadati</taxon>
        <taxon>Verrucomicrobiota</taxon>
        <taxon>Opitutia</taxon>
        <taxon>Opitutales</taxon>
        <taxon>Opitutaceae</taxon>
        <taxon>Ereboglobus</taxon>
    </lineage>
</organism>
<dbReference type="Pfam" id="PF00149">
    <property type="entry name" value="Metallophos"/>
    <property type="match status" value="1"/>
</dbReference>
<feature type="chain" id="PRO_5016003453" description="Calcineurin-like phosphoesterase domain-containing protein" evidence="1">
    <location>
        <begin position="29"/>
        <end position="662"/>
    </location>
</feature>
<dbReference type="Proteomes" id="UP000244896">
    <property type="component" value="Chromosome"/>
</dbReference>
<dbReference type="AlphaFoldDB" id="A0A2U8E2J3"/>
<dbReference type="SUPFAM" id="SSF49785">
    <property type="entry name" value="Galactose-binding domain-like"/>
    <property type="match status" value="1"/>
</dbReference>
<evidence type="ECO:0000259" key="2">
    <source>
        <dbReference type="Pfam" id="PF00149"/>
    </source>
</evidence>
<evidence type="ECO:0000313" key="3">
    <source>
        <dbReference type="EMBL" id="AWI09087.1"/>
    </source>
</evidence>
<keyword evidence="4" id="KW-1185">Reference proteome</keyword>
<evidence type="ECO:0000313" key="4">
    <source>
        <dbReference type="Proteomes" id="UP000244896"/>
    </source>
</evidence>
<feature type="domain" description="Calcineurin-like phosphoesterase" evidence="2">
    <location>
        <begin position="359"/>
        <end position="577"/>
    </location>
</feature>
<dbReference type="OrthoDB" id="5241795at2"/>
<dbReference type="PANTHER" id="PTHR43143:SF1">
    <property type="entry name" value="SERINE_THREONINE-PROTEIN PHOSPHATASE CPPED1"/>
    <property type="match status" value="1"/>
</dbReference>
<dbReference type="InterPro" id="IPR008979">
    <property type="entry name" value="Galactose-bd-like_sf"/>
</dbReference>
<protein>
    <recommendedName>
        <fullName evidence="2">Calcineurin-like phosphoesterase domain-containing protein</fullName>
    </recommendedName>
</protein>
<dbReference type="RefSeq" id="WP_108824900.1">
    <property type="nucleotide sequence ID" value="NZ_CP023004.1"/>
</dbReference>
<dbReference type="EMBL" id="CP023004">
    <property type="protein sequence ID" value="AWI09087.1"/>
    <property type="molecule type" value="Genomic_DNA"/>
</dbReference>
<dbReference type="KEGG" id="elut:CKA38_07405"/>
<evidence type="ECO:0000256" key="1">
    <source>
        <dbReference type="SAM" id="SignalP"/>
    </source>
</evidence>
<dbReference type="InterPro" id="IPR051918">
    <property type="entry name" value="STPP_CPPED1"/>
</dbReference>
<dbReference type="InterPro" id="IPR004843">
    <property type="entry name" value="Calcineurin-like_PHP"/>
</dbReference>
<sequence length="662" mass="72347">MNPKTPRSLHTLLLIAALVLSPLLSAKAVIDANFEAEFPAGVVASRIKLATDTSRARTGLASLRLTSESRGEWSDLTFALDGKLDFSANHEFSVWVYTEPKTRVSAYMAADDGSGEPYVVVRALGNVEPGKWCRLSGTVYAGDWRKNDRDFKLVIRVRGTCWIDDLSLVSGLPETPSQVWPRLKDDLHAAADKRASTIAPGGSLVLDARNGALAPDTARAETALPSGATAVIPSEGMLIFAIDAKDDLDLTGSIQLEPDADDLRPGLRVTVLSDDTVIAAPGVKAAPWRTKYDAKKRPSPITTELRGERPPSTIPLNNWRMTKGRHYIAVAGPHMRPGGTFARLELRAAARPAEKPLHTFGFFADTHLGFGRITKATAKLNARTAGQLESTLRQLKREGADFAIIAGDMTDNGRRSQFEDLARATKNAGLPVYGCVGNHDTGRDSRADIAATIPHLFPDGPDKTDYAFTRPPLRFIVLDGSHWRVKGGPITPHRVSGIPDQTMVYREDMLDWLRDTLAADTDTPTIVISHYLFHLRRGISTVSGYNLGKTPAMNKELMAVLAASPNVVATLNGHHHSNAVTRHRGITSIQNPAFASWPNAYRVFRVYADRIEWEVRQMPNRGLIRESANPKMGILWMLSIYDNDLAGTIPLAPRGITSTQTE</sequence>
<name>A0A2U8E2J3_9BACT</name>
<dbReference type="InterPro" id="IPR029052">
    <property type="entry name" value="Metallo-depent_PP-like"/>
</dbReference>
<accession>A0A2U8E2J3</accession>
<dbReference type="Gene3D" id="3.60.21.10">
    <property type="match status" value="1"/>
</dbReference>